<evidence type="ECO:0000256" key="3">
    <source>
        <dbReference type="PIRSR" id="PIRSR000097-1"/>
    </source>
</evidence>
<evidence type="ECO:0000256" key="1">
    <source>
        <dbReference type="ARBA" id="ARBA00007905"/>
    </source>
</evidence>
<evidence type="ECO:0000256" key="2">
    <source>
        <dbReference type="ARBA" id="ARBA00023002"/>
    </source>
</evidence>
<evidence type="ECO:0000313" key="7">
    <source>
        <dbReference type="EMBL" id="KAK6362331.1"/>
    </source>
</evidence>
<dbReference type="PROSITE" id="PS00798">
    <property type="entry name" value="ALDOKETO_REDUCTASE_1"/>
    <property type="match status" value="1"/>
</dbReference>
<reference evidence="7 8" key="1">
    <citation type="submission" date="2019-10" db="EMBL/GenBank/DDBJ databases">
        <authorList>
            <person name="Palmer J.M."/>
        </authorList>
    </citation>
    <scope>NUCLEOTIDE SEQUENCE [LARGE SCALE GENOMIC DNA]</scope>
    <source>
        <strain evidence="7 8">TWF730</strain>
    </source>
</reference>
<dbReference type="InterPro" id="IPR018170">
    <property type="entry name" value="Aldo/ket_reductase_CS"/>
</dbReference>
<accession>A0AAV9VMA3</accession>
<dbReference type="Gene3D" id="3.20.20.100">
    <property type="entry name" value="NADP-dependent oxidoreductase domain"/>
    <property type="match status" value="1"/>
</dbReference>
<dbReference type="FunFam" id="3.20.20.100:FF:000015">
    <property type="entry name" value="Oxidoreductase, aldo/keto reductase family"/>
    <property type="match status" value="1"/>
</dbReference>
<dbReference type="PANTHER" id="PTHR43827">
    <property type="entry name" value="2,5-DIKETO-D-GLUCONIC ACID REDUCTASE"/>
    <property type="match status" value="1"/>
</dbReference>
<feature type="domain" description="NADP-dependent oxidoreductase" evidence="6">
    <location>
        <begin position="33"/>
        <end position="271"/>
    </location>
</feature>
<dbReference type="PANTHER" id="PTHR43827:SF13">
    <property type="entry name" value="ALDO_KETO REDUCTASE FAMILY PROTEIN"/>
    <property type="match status" value="1"/>
</dbReference>
<keyword evidence="8" id="KW-1185">Reference proteome</keyword>
<dbReference type="SUPFAM" id="SSF51430">
    <property type="entry name" value="NAD(P)-linked oxidoreductase"/>
    <property type="match status" value="1"/>
</dbReference>
<dbReference type="EMBL" id="JAVHNS010000002">
    <property type="protein sequence ID" value="KAK6362331.1"/>
    <property type="molecule type" value="Genomic_DNA"/>
</dbReference>
<dbReference type="PIRSF" id="PIRSF000097">
    <property type="entry name" value="AKR"/>
    <property type="match status" value="1"/>
</dbReference>
<dbReference type="AlphaFoldDB" id="A0AAV9VMA3"/>
<name>A0AAV9VMA3_9PEZI</name>
<feature type="active site" description="Proton donor" evidence="3">
    <location>
        <position position="54"/>
    </location>
</feature>
<comment type="similarity">
    <text evidence="1">Belongs to the aldo/keto reductase family.</text>
</comment>
<dbReference type="PRINTS" id="PR00069">
    <property type="entry name" value="ALDKETRDTASE"/>
</dbReference>
<dbReference type="Pfam" id="PF00248">
    <property type="entry name" value="Aldo_ket_red"/>
    <property type="match status" value="1"/>
</dbReference>
<dbReference type="CDD" id="cd19071">
    <property type="entry name" value="AKR_AKR1-5-like"/>
    <property type="match status" value="1"/>
</dbReference>
<dbReference type="PROSITE" id="PS00063">
    <property type="entry name" value="ALDOKETO_REDUCTASE_3"/>
    <property type="match status" value="1"/>
</dbReference>
<evidence type="ECO:0000256" key="4">
    <source>
        <dbReference type="PIRSR" id="PIRSR000097-2"/>
    </source>
</evidence>
<protein>
    <recommendedName>
        <fullName evidence="6">NADP-dependent oxidoreductase domain-containing protein</fullName>
    </recommendedName>
</protein>
<evidence type="ECO:0000313" key="8">
    <source>
        <dbReference type="Proteomes" id="UP001373714"/>
    </source>
</evidence>
<sequence length="286" mass="31978">MAPKYLTKDLVPLTGSSAKIPRIGYGVYRSVDCQTAVLAALSVGYRHIDTAQFYKNEADVGRAIKLSRIPRKELYIVTKIQYPVKDSVEETLESLKDSVQKLDSGEEGRPGYVDLFLIHTPSSGRQGREILWRALEMLKEGGGAVDIGVSNYGIEHLFQMDLYTSTTPVCNQIEVHPFCQQREVISFCRSKGIAITAYAPIVRNRRSDNPTLVTIGQKHGKQSTQIMIKWSLQKGFIPLPKSDNPDRMKANIDMDGWELTEEEMSEIDHLDEGQGGAICPYPLNCP</sequence>
<dbReference type="GO" id="GO:0016491">
    <property type="term" value="F:oxidoreductase activity"/>
    <property type="evidence" value="ECO:0007669"/>
    <property type="project" value="UniProtKB-KW"/>
</dbReference>
<comment type="caution">
    <text evidence="7">The sequence shown here is derived from an EMBL/GenBank/DDBJ whole genome shotgun (WGS) entry which is preliminary data.</text>
</comment>
<organism evidence="7 8">
    <name type="scientific">Orbilia blumenaviensis</name>
    <dbReference type="NCBI Taxonomy" id="1796055"/>
    <lineage>
        <taxon>Eukaryota</taxon>
        <taxon>Fungi</taxon>
        <taxon>Dikarya</taxon>
        <taxon>Ascomycota</taxon>
        <taxon>Pezizomycotina</taxon>
        <taxon>Orbiliomycetes</taxon>
        <taxon>Orbiliales</taxon>
        <taxon>Orbiliaceae</taxon>
        <taxon>Orbilia</taxon>
    </lineage>
</organism>
<keyword evidence="2" id="KW-0560">Oxidoreductase</keyword>
<evidence type="ECO:0000259" key="6">
    <source>
        <dbReference type="Pfam" id="PF00248"/>
    </source>
</evidence>
<gene>
    <name evidence="7" type="ORF">TWF730_006026</name>
</gene>
<dbReference type="InterPro" id="IPR020471">
    <property type="entry name" value="AKR"/>
</dbReference>
<feature type="binding site" evidence="4">
    <location>
        <position position="119"/>
    </location>
    <ligand>
        <name>substrate</name>
    </ligand>
</feature>
<evidence type="ECO:0000256" key="5">
    <source>
        <dbReference type="PIRSR" id="PIRSR000097-3"/>
    </source>
</evidence>
<dbReference type="InterPro" id="IPR036812">
    <property type="entry name" value="NAD(P)_OxRdtase_dom_sf"/>
</dbReference>
<feature type="site" description="Lowers pKa of active site Tyr" evidence="5">
    <location>
        <position position="79"/>
    </location>
</feature>
<dbReference type="Proteomes" id="UP001373714">
    <property type="component" value="Unassembled WGS sequence"/>
</dbReference>
<dbReference type="InterPro" id="IPR023210">
    <property type="entry name" value="NADP_OxRdtase_dom"/>
</dbReference>
<proteinExistence type="inferred from homology"/>